<accession>A0A0X3AQC3</accession>
<proteinExistence type="predicted"/>
<name>A0A0X3AQC3_9FLAO</name>
<dbReference type="Proteomes" id="UP000182761">
    <property type="component" value="Unassembled WGS sequence"/>
</dbReference>
<dbReference type="AlphaFoldDB" id="A0A0X3AQC3"/>
<sequence length="47" mass="5811">MFYQHHKSIENFALEYLELCNKFQILDIADFRKQELLKNKNFYLLEA</sequence>
<evidence type="ECO:0000313" key="2">
    <source>
        <dbReference type="Proteomes" id="UP000182761"/>
    </source>
</evidence>
<gene>
    <name evidence="1" type="ORF">Ga0061079_10865</name>
</gene>
<reference evidence="1 2" key="1">
    <citation type="submission" date="2016-01" db="EMBL/GenBank/DDBJ databases">
        <authorList>
            <person name="McClelland M."/>
            <person name="Jain A."/>
            <person name="Saraogi P."/>
            <person name="Mendelson R."/>
            <person name="Westerman R."/>
            <person name="SanMiguel P."/>
            <person name="Csonka L."/>
        </authorList>
    </citation>
    <scope>NUCLEOTIDE SEQUENCE [LARGE SCALE GENOMIC DNA]</scope>
    <source>
        <strain evidence="1 2">R-53146</strain>
    </source>
</reference>
<evidence type="ECO:0000313" key="1">
    <source>
        <dbReference type="EMBL" id="CVK16564.1"/>
    </source>
</evidence>
<organism evidence="1 2">
    <name type="scientific">Apibacter mensalis</name>
    <dbReference type="NCBI Taxonomy" id="1586267"/>
    <lineage>
        <taxon>Bacteria</taxon>
        <taxon>Pseudomonadati</taxon>
        <taxon>Bacteroidota</taxon>
        <taxon>Flavobacteriia</taxon>
        <taxon>Flavobacteriales</taxon>
        <taxon>Weeksellaceae</taxon>
        <taxon>Apibacter</taxon>
    </lineage>
</organism>
<protein>
    <submittedName>
        <fullName evidence="1">Uncharacterized protein</fullName>
    </submittedName>
</protein>
<keyword evidence="2" id="KW-1185">Reference proteome</keyword>
<dbReference type="EMBL" id="FCOR01000008">
    <property type="protein sequence ID" value="CVK16564.1"/>
    <property type="molecule type" value="Genomic_DNA"/>
</dbReference>